<dbReference type="Proteomes" id="UP000009235">
    <property type="component" value="Plasmid pAS9A-2"/>
</dbReference>
<protein>
    <submittedName>
        <fullName evidence="1">Uncharacterized protein</fullName>
    </submittedName>
</protein>
<evidence type="ECO:0000313" key="1">
    <source>
        <dbReference type="EMBL" id="AEF43134.1"/>
    </source>
</evidence>
<geneLocation type="plasmid" evidence="1 2">
    <name>pAS9A-2</name>
</geneLocation>
<dbReference type="KEGG" id="asd:AS9A_P20090"/>
<keyword evidence="2" id="KW-1185">Reference proteome</keyword>
<organism evidence="1 2">
    <name type="scientific">Hoyosella subflava (strain DSM 45089 / JCM 17490 / NBRC 109087 / DQS3-9A1)</name>
    <name type="common">Amycolicicoccus subflavus</name>
    <dbReference type="NCBI Taxonomy" id="443218"/>
    <lineage>
        <taxon>Bacteria</taxon>
        <taxon>Bacillati</taxon>
        <taxon>Actinomycetota</taxon>
        <taxon>Actinomycetes</taxon>
        <taxon>Mycobacteriales</taxon>
        <taxon>Hoyosellaceae</taxon>
        <taxon>Hoyosella</taxon>
    </lineage>
</organism>
<dbReference type="HOGENOM" id="CLU_111453_0_0_11"/>
<accession>F6ESL3</accession>
<proteinExistence type="predicted"/>
<name>F6ESL3_HOYSD</name>
<keyword evidence="1" id="KW-0614">Plasmid</keyword>
<dbReference type="AlphaFoldDB" id="F6ESL3"/>
<reference evidence="1 2" key="1">
    <citation type="journal article" date="2011" name="J. Bacteriol.">
        <title>Complete genome sequence of Amycolicicoccus subflavus DQS3-9A1T, an actinomycete isolated from crude oil-polluted soil.</title>
        <authorList>
            <person name="Cai M."/>
            <person name="Chen W.M."/>
            <person name="Nie Y."/>
            <person name="Chi C.Q."/>
            <person name="Wang Y.N."/>
            <person name="Tang Y.Q."/>
            <person name="Li G.Y."/>
            <person name="Wu X.L."/>
        </authorList>
    </citation>
    <scope>NUCLEOTIDE SEQUENCE [LARGE SCALE GENOMIC DNA]</scope>
    <source>
        <strain evidence="2">DSM 45089 / DQS3-9A1</strain>
        <plasmid evidence="1 2">pAS9A-2</plasmid>
    </source>
</reference>
<sequence length="215" mass="24568">MMVDRELVEGIDQQIVSETQRILTEWVGLGPGLSLAEKQDQIEREALRLQQMTEAAAEMFEAQALKEWTPPGQTPSFRTKVQARESAWRQAREMVLAEELYSQVTPDMKQEKEAYIAGLDQQIQQEYDRAMLARESDRWKTQNVKPNTVAVRVVDRVWMHKSGAFKALAESLIAQRIEDNQPVPATPHDQLAEDLEAMILDELQANPPDDPQLPF</sequence>
<evidence type="ECO:0000313" key="2">
    <source>
        <dbReference type="Proteomes" id="UP000009235"/>
    </source>
</evidence>
<gene>
    <name evidence="1" type="ordered locus">AS9A_P20090</name>
</gene>
<dbReference type="EMBL" id="CP002788">
    <property type="protein sequence ID" value="AEF43134.1"/>
    <property type="molecule type" value="Genomic_DNA"/>
</dbReference>